<proteinExistence type="predicted"/>
<dbReference type="Gene3D" id="1.25.10.10">
    <property type="entry name" value="Leucine-rich Repeat Variant"/>
    <property type="match status" value="1"/>
</dbReference>
<dbReference type="InterPro" id="IPR056251">
    <property type="entry name" value="Arm_rpt_dom"/>
</dbReference>
<dbReference type="OrthoDB" id="427518at2759"/>
<gene>
    <name evidence="2" type="ORF">BDV23DRAFT_185520</name>
</gene>
<accession>A0A5N7C2J0</accession>
<dbReference type="EMBL" id="ML735280">
    <property type="protein sequence ID" value="KAE8388300.1"/>
    <property type="molecule type" value="Genomic_DNA"/>
</dbReference>
<dbReference type="InterPro" id="IPR007111">
    <property type="entry name" value="NACHT_NTPase"/>
</dbReference>
<evidence type="ECO:0000259" key="1">
    <source>
        <dbReference type="PROSITE" id="PS50837"/>
    </source>
</evidence>
<organism evidence="2">
    <name type="scientific">Petromyces alliaceus</name>
    <name type="common">Aspergillus alliaceus</name>
    <dbReference type="NCBI Taxonomy" id="209559"/>
    <lineage>
        <taxon>Eukaryota</taxon>
        <taxon>Fungi</taxon>
        <taxon>Dikarya</taxon>
        <taxon>Ascomycota</taxon>
        <taxon>Pezizomycotina</taxon>
        <taxon>Eurotiomycetes</taxon>
        <taxon>Eurotiomycetidae</taxon>
        <taxon>Eurotiales</taxon>
        <taxon>Aspergillaceae</taxon>
        <taxon>Aspergillus</taxon>
        <taxon>Aspergillus subgen. Circumdati</taxon>
    </lineage>
</organism>
<dbReference type="Pfam" id="PF23238">
    <property type="entry name" value="DUF7068"/>
    <property type="match status" value="1"/>
</dbReference>
<dbReference type="PANTHER" id="PTHR46844:SF1">
    <property type="entry name" value="SLR5058 PROTEIN"/>
    <property type="match status" value="1"/>
</dbReference>
<dbReference type="Pfam" id="PF23948">
    <property type="entry name" value="ARM_5"/>
    <property type="match status" value="1"/>
</dbReference>
<dbReference type="InterPro" id="IPR016024">
    <property type="entry name" value="ARM-type_fold"/>
</dbReference>
<protein>
    <submittedName>
        <fullName evidence="2">NACHT domain-containing protein</fullName>
    </submittedName>
</protein>
<dbReference type="SUPFAM" id="SSF48371">
    <property type="entry name" value="ARM repeat"/>
    <property type="match status" value="1"/>
</dbReference>
<evidence type="ECO:0000313" key="2">
    <source>
        <dbReference type="EMBL" id="KAE8388300.1"/>
    </source>
</evidence>
<dbReference type="Proteomes" id="UP000326877">
    <property type="component" value="Unassembled WGS sequence"/>
</dbReference>
<dbReference type="InterPro" id="IPR027417">
    <property type="entry name" value="P-loop_NTPase"/>
</dbReference>
<name>A0A5N7C2J0_PETAA</name>
<dbReference type="PANTHER" id="PTHR46844">
    <property type="entry name" value="SLR5058 PROTEIN"/>
    <property type="match status" value="1"/>
</dbReference>
<dbReference type="SUPFAM" id="SSF52540">
    <property type="entry name" value="P-loop containing nucleoside triphosphate hydrolases"/>
    <property type="match status" value="1"/>
</dbReference>
<dbReference type="Gene3D" id="3.40.50.300">
    <property type="entry name" value="P-loop containing nucleotide triphosphate hydrolases"/>
    <property type="match status" value="1"/>
</dbReference>
<dbReference type="Pfam" id="PF05729">
    <property type="entry name" value="NACHT"/>
    <property type="match status" value="1"/>
</dbReference>
<dbReference type="PROSITE" id="PS50837">
    <property type="entry name" value="NACHT"/>
    <property type="match status" value="1"/>
</dbReference>
<sequence>MLNGTFFRSPPTETKQVVERLNNAGKADKETEALRALVKRMVELFRDEQRPSYFGEAAMLAKVASGNEYQTLIFAFSRAITAGTADGSPVDLDLLKFFACSLRQSKDRIPRETATRLGAVLGGLSKHMSNAQNFADLETQYFLLCTINVVLDAMVDINFSGIDRETLYTPLTEKLRDLSNDPEPRMAQAARYAFQALSRVPDNEGPWQAFFRTSGTAINAITKISSGAATMDPKKFVDAAPDIIELCMFFKKVVETSRDILSASDDIRSLITGMQDAAAQHGWYDALRQTDVLITSGAYGILKSLILGLPCQQEKSFWCGLYAQLEQCWVDDKPSKHGAVDFIEWTFGQLPLKKLSSKHRSVQEWIRSLSYTFHQPSWGKQLSKPKRKLSLRFFSDKEQEPALKSRFQYRQPNYDQGFPLLQAAMRGCKEAQLFYADVTLSQHYTREGRLDIERLSGERAPIDTCYINLALIERKAEETRNSQASEFSLFERLKVGGKAETDVPLGDLFKPRRLSDGTTRRPSRILIRGRAGVGKTTLCKKIIHDYLSHRLWETNFDRAFWIPLRKLKDQDSLEQFLKKSYFENTFQKTLLFPTLWDTICDENHNRTLFILDGLDEIIGYQRPEGSLMESFERLLNRSNVIITSRPYAVYPSHLKRYDLEVETTGFRDHQIESYLKEVVKNEPKIDQIKLFIAQHWLIKGLIRIPIQLDALCFTWDEELSSERTLSTMTDLYGAIEKKLWHKDMVGLEKAAEGRLLTGHTARKYKTRRQIEKLLAQEIALLELIAFTGIYHNITEFKWDTRSKVYDRIEGTTDDTLDKISFLRSSDPSLNSANQNYYFIHLTFQEYFAAQYFVRCWRLGKPLQCLELEPNESAAVQPEELINEEKYNGRFDIMWRFVSGLLEAEGEKHLVRFLTQIESEPRDLLGPVHFRLLMHCFSEVTVSSNNPTLQNMRTMMESHLTKLLLFEGQMGRKPSQSALQNCVVDPMFLGTEMEFSEKMLARILDEGGYIHRQIALEALIKRPQVSPSLLTRVLSFLEPLYPLELRRVAARITGSYPEFSVQTTVNVLNDPSPRVFTAILSSLRKQQGLPEDILQAVIPRFETRDYGRSAQETIESQLSLPDSIIKDLSYRLNDGNPFIRARAFKILSTRLPLQESMLKVALSLLGEPNDDVKLITLSAFEKQPSLVGLILDAVIAKLEDTAHYRSVQMAAKILEEQETLPKYVIEDMWSKIGHEDSKVRNMAFNILQKQLAPSLATWMEVFDRSSSKDIVASAVTKGLFEHNLTPPEKILKHCVLVLSGGAPHYIKKSAVLALQGNQSLPVDILDKLSLPLMDRAPWVRHSTLRVFCNQSSLSHTHIKLLASRLKPERRSSNTAFILEALHSEPSLPHDTLRYAMRLLTGEAAVSTLCNQRALPPKILQSLISVLRARDIKLRANAERVLRKHVNLGDLLPGLGVECWVSLLKVLLEKSFYEGIVCFIENNYLYISIPGSSSSERCRKIDIGHPEQQQKLRTALETIKDDLDRAVEVTQKTLVVDNDDIITSIAELL</sequence>
<reference evidence="2" key="1">
    <citation type="submission" date="2019-04" db="EMBL/GenBank/DDBJ databases">
        <title>Friends and foes A comparative genomics studyof 23 Aspergillus species from section Flavi.</title>
        <authorList>
            <consortium name="DOE Joint Genome Institute"/>
            <person name="Kjaerbolling I."/>
            <person name="Vesth T."/>
            <person name="Frisvad J.C."/>
            <person name="Nybo J.L."/>
            <person name="Theobald S."/>
            <person name="Kildgaard S."/>
            <person name="Isbrandt T."/>
            <person name="Kuo A."/>
            <person name="Sato A."/>
            <person name="Lyhne E.K."/>
            <person name="Kogle M.E."/>
            <person name="Wiebenga A."/>
            <person name="Kun R.S."/>
            <person name="Lubbers R.J."/>
            <person name="Makela M.R."/>
            <person name="Barry K."/>
            <person name="Chovatia M."/>
            <person name="Clum A."/>
            <person name="Daum C."/>
            <person name="Haridas S."/>
            <person name="He G."/>
            <person name="LaButti K."/>
            <person name="Lipzen A."/>
            <person name="Mondo S."/>
            <person name="Riley R."/>
            <person name="Salamov A."/>
            <person name="Simmons B.A."/>
            <person name="Magnuson J.K."/>
            <person name="Henrissat B."/>
            <person name="Mortensen U.H."/>
            <person name="Larsen T.O."/>
            <person name="Devries R.P."/>
            <person name="Grigoriev I.V."/>
            <person name="Machida M."/>
            <person name="Baker S.E."/>
            <person name="Andersen M.R."/>
        </authorList>
    </citation>
    <scope>NUCLEOTIDE SEQUENCE [LARGE SCALE GENOMIC DNA]</scope>
    <source>
        <strain evidence="2">IBT 14317</strain>
    </source>
</reference>
<dbReference type="InterPro" id="IPR011989">
    <property type="entry name" value="ARM-like"/>
</dbReference>
<feature type="domain" description="NACHT" evidence="1">
    <location>
        <begin position="523"/>
        <end position="648"/>
    </location>
</feature>
<dbReference type="InterPro" id="IPR055496">
    <property type="entry name" value="DUF7068"/>
</dbReference>